<name>A0A5E4BJP9_MARMO</name>
<protein>
    <submittedName>
        <fullName evidence="2">Uncharacterized protein</fullName>
    </submittedName>
</protein>
<evidence type="ECO:0000256" key="1">
    <source>
        <dbReference type="SAM" id="MobiDB-lite"/>
    </source>
</evidence>
<keyword evidence="3" id="KW-1185">Reference proteome</keyword>
<organism evidence="2 3">
    <name type="scientific">Marmota monax</name>
    <name type="common">Woodchuck</name>
    <dbReference type="NCBI Taxonomy" id="9995"/>
    <lineage>
        <taxon>Eukaryota</taxon>
        <taxon>Metazoa</taxon>
        <taxon>Chordata</taxon>
        <taxon>Craniata</taxon>
        <taxon>Vertebrata</taxon>
        <taxon>Euteleostomi</taxon>
        <taxon>Mammalia</taxon>
        <taxon>Eutheria</taxon>
        <taxon>Euarchontoglires</taxon>
        <taxon>Glires</taxon>
        <taxon>Rodentia</taxon>
        <taxon>Sciuromorpha</taxon>
        <taxon>Sciuridae</taxon>
        <taxon>Xerinae</taxon>
        <taxon>Marmotini</taxon>
        <taxon>Marmota</taxon>
    </lineage>
</organism>
<evidence type="ECO:0000313" key="2">
    <source>
        <dbReference type="EMBL" id="VTJ69923.1"/>
    </source>
</evidence>
<feature type="region of interest" description="Disordered" evidence="1">
    <location>
        <begin position="50"/>
        <end position="185"/>
    </location>
</feature>
<dbReference type="AlphaFoldDB" id="A0A5E4BJP9"/>
<comment type="caution">
    <text evidence="2">The sequence shown here is derived from an EMBL/GenBank/DDBJ whole genome shotgun (WGS) entry which is preliminary data.</text>
</comment>
<feature type="compositionally biased region" description="Low complexity" evidence="1">
    <location>
        <begin position="52"/>
        <end position="67"/>
    </location>
</feature>
<proteinExistence type="predicted"/>
<dbReference type="EMBL" id="CABDUW010000483">
    <property type="protein sequence ID" value="VTJ69923.1"/>
    <property type="molecule type" value="Genomic_DNA"/>
</dbReference>
<dbReference type="Proteomes" id="UP000335636">
    <property type="component" value="Unassembled WGS sequence"/>
</dbReference>
<sequence length="185" mass="19908">MDSHAACLSPRSPCPLCGARLQSTGGSSAPARLLHRPLPAHLGLWDLRTDSQQRGSPSRASPSGARPVCRQLGHDPQPPSGAPSPPETRKPLAPRTFAPHRALAPQQPPRPLRVETRWQRMGAGDSWDRSAPSARRRSAVPSQEPQPRRTLWRSQADQRARGGQAGPREGAAGAGAVARRERPVL</sequence>
<reference evidence="2" key="1">
    <citation type="submission" date="2019-04" db="EMBL/GenBank/DDBJ databases">
        <authorList>
            <person name="Alioto T."/>
            <person name="Alioto T."/>
        </authorList>
    </citation>
    <scope>NUCLEOTIDE SEQUENCE [LARGE SCALE GENOMIC DNA]</scope>
</reference>
<feature type="compositionally biased region" description="Pro residues" evidence="1">
    <location>
        <begin position="76"/>
        <end position="86"/>
    </location>
</feature>
<feature type="compositionally biased region" description="Low complexity" evidence="1">
    <location>
        <begin position="166"/>
        <end position="177"/>
    </location>
</feature>
<gene>
    <name evidence="2" type="ORF">MONAX_5E026617</name>
</gene>
<accession>A0A5E4BJP9</accession>
<evidence type="ECO:0000313" key="3">
    <source>
        <dbReference type="Proteomes" id="UP000335636"/>
    </source>
</evidence>